<organism evidence="1 2">
    <name type="scientific">Eggerthella guodeyinii</name>
    <dbReference type="NCBI Taxonomy" id="2690837"/>
    <lineage>
        <taxon>Bacteria</taxon>
        <taxon>Bacillati</taxon>
        <taxon>Actinomycetota</taxon>
        <taxon>Coriobacteriia</taxon>
        <taxon>Eggerthellales</taxon>
        <taxon>Eggerthellaceae</taxon>
        <taxon>Eggerthella</taxon>
    </lineage>
</organism>
<dbReference type="Proteomes" id="UP000478463">
    <property type="component" value="Chromosome"/>
</dbReference>
<sequence length="151" mass="16110">MGYTNSMGVGAWLGSTAAIIVMLVVLAVSLVAFRFWIKQVQFGAARAFVVAVMPASVINVVMVLALLLATPGGLCNKGEMAWFLVTPFVVYSIASLALCAVLLVSGDARNRAYAHIDALTVSGTLTAYYAFLLILYPVAFCLYALMRPLPL</sequence>
<evidence type="ECO:0000313" key="1">
    <source>
        <dbReference type="EMBL" id="QOS68345.1"/>
    </source>
</evidence>
<dbReference type="RefSeq" id="WP_160940793.1">
    <property type="nucleotide sequence ID" value="NZ_CP063310.1"/>
</dbReference>
<reference evidence="1 2" key="1">
    <citation type="submission" date="2020-10" db="EMBL/GenBank/DDBJ databases">
        <title>Eggerthella sp. nov., isolated from human feces.</title>
        <authorList>
            <person name="Yajun G."/>
        </authorList>
    </citation>
    <scope>NUCLEOTIDE SEQUENCE [LARGE SCALE GENOMIC DNA]</scope>
    <source>
        <strain evidence="1 2">HF-1101</strain>
    </source>
</reference>
<accession>A0A6L7IP41</accession>
<proteinExistence type="predicted"/>
<evidence type="ECO:0000313" key="2">
    <source>
        <dbReference type="Proteomes" id="UP000478463"/>
    </source>
</evidence>
<dbReference type="EMBL" id="CP063310">
    <property type="protein sequence ID" value="QOS68345.1"/>
    <property type="molecule type" value="Genomic_DNA"/>
</dbReference>
<protein>
    <submittedName>
        <fullName evidence="1">Uncharacterized protein</fullName>
    </submittedName>
</protein>
<dbReference type="KEGG" id="egd:GS424_000245"/>
<dbReference type="AlphaFoldDB" id="A0A6L7IP41"/>
<name>A0A6L7IP41_9ACTN</name>
<gene>
    <name evidence="1" type="ORF">GS424_000245</name>
</gene>